<organism evidence="2 3">
    <name type="scientific">Dokdonella fugitiva</name>
    <dbReference type="NCBI Taxonomy" id="328517"/>
    <lineage>
        <taxon>Bacteria</taxon>
        <taxon>Pseudomonadati</taxon>
        <taxon>Pseudomonadota</taxon>
        <taxon>Gammaproteobacteria</taxon>
        <taxon>Lysobacterales</taxon>
        <taxon>Rhodanobacteraceae</taxon>
        <taxon>Dokdonella</taxon>
    </lineage>
</organism>
<dbReference type="OrthoDB" id="7063662at2"/>
<keyword evidence="1" id="KW-0732">Signal</keyword>
<reference evidence="2 3" key="1">
    <citation type="journal article" date="2015" name="Stand. Genomic Sci.">
        <title>Genomic Encyclopedia of Bacterial and Archaeal Type Strains, Phase III: the genomes of soil and plant-associated and newly described type strains.</title>
        <authorList>
            <person name="Whitman W.B."/>
            <person name="Woyke T."/>
            <person name="Klenk H.P."/>
            <person name="Zhou Y."/>
            <person name="Lilburn T.G."/>
            <person name="Beck B.J."/>
            <person name="De Vos P."/>
            <person name="Vandamme P."/>
            <person name="Eisen J.A."/>
            <person name="Garrity G."/>
            <person name="Hugenholtz P."/>
            <person name="Kyrpides N.C."/>
        </authorList>
    </citation>
    <scope>NUCLEOTIDE SEQUENCE [LARGE SCALE GENOMIC DNA]</scope>
    <source>
        <strain evidence="2 3">A3</strain>
    </source>
</reference>
<evidence type="ECO:0000313" key="3">
    <source>
        <dbReference type="Proteomes" id="UP000294862"/>
    </source>
</evidence>
<gene>
    <name evidence="2" type="ORF">EV148_10543</name>
</gene>
<dbReference type="Proteomes" id="UP000294862">
    <property type="component" value="Unassembled WGS sequence"/>
</dbReference>
<feature type="chain" id="PRO_5020866194" description="SmpA/OmlA family protein" evidence="1">
    <location>
        <begin position="26"/>
        <end position="113"/>
    </location>
</feature>
<evidence type="ECO:0000256" key="1">
    <source>
        <dbReference type="SAM" id="SignalP"/>
    </source>
</evidence>
<dbReference type="EMBL" id="SLWQ01000005">
    <property type="protein sequence ID" value="TCO40249.1"/>
    <property type="molecule type" value="Genomic_DNA"/>
</dbReference>
<name>A0A4R2I9D4_9GAMM</name>
<dbReference type="RefSeq" id="WP_131997602.1">
    <property type="nucleotide sequence ID" value="NZ_JACGXM010000003.1"/>
</dbReference>
<keyword evidence="3" id="KW-1185">Reference proteome</keyword>
<dbReference type="AlphaFoldDB" id="A0A4R2I9D4"/>
<sequence>MFVKLVLATATSLAAAALIAPAAHADTLDTKATKRHHHRAMASEGANLPARGMTMAQVERRFGAPAEKLAPAGGDAPRHPTINRWRYAGYTVYFERNRVLHSVVDEAPPAPKS</sequence>
<comment type="caution">
    <text evidence="2">The sequence shown here is derived from an EMBL/GenBank/DDBJ whole genome shotgun (WGS) entry which is preliminary data.</text>
</comment>
<evidence type="ECO:0008006" key="4">
    <source>
        <dbReference type="Google" id="ProtNLM"/>
    </source>
</evidence>
<feature type="signal peptide" evidence="1">
    <location>
        <begin position="1"/>
        <end position="25"/>
    </location>
</feature>
<protein>
    <recommendedName>
        <fullName evidence="4">SmpA/OmlA family protein</fullName>
    </recommendedName>
</protein>
<accession>A0A4R2I9D4</accession>
<evidence type="ECO:0000313" key="2">
    <source>
        <dbReference type="EMBL" id="TCO40249.1"/>
    </source>
</evidence>
<proteinExistence type="predicted"/>